<sequence>MRTAVLLQLLAATASWALSKRDYDSYDYYAVHLDQRASPEDLATHLGFQLDGQIGELQHHYLLKAPKTDDDLLHGAIQDLKSKRRKRQLGTGGYHILDGVLLNQKQERRKKLFKREEALERDLEGTVWSHRADSDMPVDSKVQEGLDLAKALGIKDPIFQDQWHLFNHVETGHDLNVSAVWAQGITGKNSTVCIVDDGLDMDSDDLKDNYFAAGSYDFNDQVDDPKPRLSDDRHGTRCAGEVAAVRNDVCGVGVAYDSKVAGVRILSALISDADEATAMNYAYQENQIYSCSWGPPDDGRSMEAPGILIKRAMVTGVQKGRQGRGSIYVFAIGNGAANDDNCNFDGYTNSIYSVSVGGIDRKGLHPYYSEKCSAQLVVTYSSGSGDAIHTTDVGKDSCYSNHGGTSAAGPLVAGVYALMLEVRPDLTWRDIQWLTVLTAIPLDDEPSDWQDTPLGVKFSHQFGYGKIDAWRIVEAAKNWTNVKPQAWYYSPWLHVRKEIPQGDTGLTASFEVTEAMLNKANLGRLEHVTVTMNVEHTRRGDLSVELRSPTGIISHIATNRRNDEFNGGYVDWNFMSVAHWGESGIGRWTIVVKDTNVNEHSGKFTDWRLRLWGESMDPAIQKLLPLPDDHDDDDHDAETTSAAVGTTSVDVPTQTGSPAGNPSDHITRPVNNKVSSTTVLSSPTSTSTTTAATPVEPAPTDDNIDDHEEEKPAASATAAPGHSNFLPSPFPTFGVSKHTQIWIYGALALIATFCTSLTVWYILTRRRRQKNARDEYEFEMLDEEDDDEGGRGAANGSGMNGAKGKRRAGELYDAFAEGSEDEDVFSLGDEDEEDDRYRDEERRSAEGEARGSEERGRGRT</sequence>
<dbReference type="EMBL" id="JAMKPW020000003">
    <property type="protein sequence ID" value="KAK8219745.1"/>
    <property type="molecule type" value="Genomic_DNA"/>
</dbReference>
<evidence type="ECO:0000313" key="2">
    <source>
        <dbReference type="Proteomes" id="UP001320706"/>
    </source>
</evidence>
<organism evidence="1 2">
    <name type="scientific">Zalaria obscura</name>
    <dbReference type="NCBI Taxonomy" id="2024903"/>
    <lineage>
        <taxon>Eukaryota</taxon>
        <taxon>Fungi</taxon>
        <taxon>Dikarya</taxon>
        <taxon>Ascomycota</taxon>
        <taxon>Pezizomycotina</taxon>
        <taxon>Dothideomycetes</taxon>
        <taxon>Dothideomycetidae</taxon>
        <taxon>Dothideales</taxon>
        <taxon>Zalariaceae</taxon>
        <taxon>Zalaria</taxon>
    </lineage>
</organism>
<keyword evidence="2" id="KW-1185">Reference proteome</keyword>
<dbReference type="Proteomes" id="UP001320706">
    <property type="component" value="Unassembled WGS sequence"/>
</dbReference>
<gene>
    <name evidence="1" type="primary">KEX2</name>
    <name evidence="1" type="ORF">M8818_000719</name>
</gene>
<evidence type="ECO:0000313" key="1">
    <source>
        <dbReference type="EMBL" id="KAK8219745.1"/>
    </source>
</evidence>
<proteinExistence type="predicted"/>
<comment type="caution">
    <text evidence="1">The sequence shown here is derived from an EMBL/GenBank/DDBJ whole genome shotgun (WGS) entry which is preliminary data.</text>
</comment>
<dbReference type="EC" id="3.4.21.61" evidence="1"/>
<name>A0ACC3SPU7_9PEZI</name>
<accession>A0ACC3SPU7</accession>
<reference evidence="1" key="1">
    <citation type="submission" date="2024-02" db="EMBL/GenBank/DDBJ databases">
        <title>Metagenome Assembled Genome of Zalaria obscura JY119.</title>
        <authorList>
            <person name="Vighnesh L."/>
            <person name="Jagadeeshwari U."/>
            <person name="Venkata Ramana C."/>
            <person name="Sasikala C."/>
        </authorList>
    </citation>
    <scope>NUCLEOTIDE SEQUENCE</scope>
    <source>
        <strain evidence="1">JY119</strain>
    </source>
</reference>
<keyword evidence="1" id="KW-0378">Hydrolase</keyword>
<protein>
    <submittedName>
        <fullName evidence="1">Pheromone processing endoprotease</fullName>
        <ecNumber evidence="1">3.4.21.61</ecNumber>
    </submittedName>
</protein>